<proteinExistence type="predicted"/>
<accession>A0A915MW87</accession>
<feature type="compositionally biased region" description="Basic and acidic residues" evidence="1">
    <location>
        <begin position="1"/>
        <end position="14"/>
    </location>
</feature>
<protein>
    <submittedName>
        <fullName evidence="3">Uncharacterized protein</fullName>
    </submittedName>
</protein>
<feature type="compositionally biased region" description="Polar residues" evidence="1">
    <location>
        <begin position="35"/>
        <end position="48"/>
    </location>
</feature>
<feature type="region of interest" description="Disordered" evidence="1">
    <location>
        <begin position="1"/>
        <end position="71"/>
    </location>
</feature>
<feature type="compositionally biased region" description="Basic and acidic residues" evidence="1">
    <location>
        <begin position="50"/>
        <end position="63"/>
    </location>
</feature>
<dbReference type="WBParaSite" id="scaffold5811_cov235.g10034">
    <property type="protein sequence ID" value="scaffold5811_cov235.g10034"/>
    <property type="gene ID" value="scaffold5811_cov235.g10034"/>
</dbReference>
<reference evidence="3" key="1">
    <citation type="submission" date="2022-11" db="UniProtKB">
        <authorList>
            <consortium name="WormBaseParasite"/>
        </authorList>
    </citation>
    <scope>IDENTIFICATION</scope>
</reference>
<sequence>MQFGAKNEEKKNKQQYELPPLPESLPSVPGYGFYQSGNASDYPSQYTPSEEAKPEENKKKQEVELAPLPESLPYPEYAYEASDFYEYGYPSGYGDQTSDFYQPVTFTGNPPEFSFHHNLSEEEDQRQLEQAMFESTQNIQPHFQHQGPIIRGFLII</sequence>
<evidence type="ECO:0000313" key="2">
    <source>
        <dbReference type="Proteomes" id="UP000887561"/>
    </source>
</evidence>
<keyword evidence="2" id="KW-1185">Reference proteome</keyword>
<evidence type="ECO:0000256" key="1">
    <source>
        <dbReference type="SAM" id="MobiDB-lite"/>
    </source>
</evidence>
<dbReference type="Proteomes" id="UP000887561">
    <property type="component" value="Unplaced"/>
</dbReference>
<organism evidence="2 3">
    <name type="scientific">Meloidogyne javanica</name>
    <name type="common">Root-knot nematode worm</name>
    <dbReference type="NCBI Taxonomy" id="6303"/>
    <lineage>
        <taxon>Eukaryota</taxon>
        <taxon>Metazoa</taxon>
        <taxon>Ecdysozoa</taxon>
        <taxon>Nematoda</taxon>
        <taxon>Chromadorea</taxon>
        <taxon>Rhabditida</taxon>
        <taxon>Tylenchina</taxon>
        <taxon>Tylenchomorpha</taxon>
        <taxon>Tylenchoidea</taxon>
        <taxon>Meloidogynidae</taxon>
        <taxon>Meloidogyninae</taxon>
        <taxon>Meloidogyne</taxon>
        <taxon>Meloidogyne incognita group</taxon>
    </lineage>
</organism>
<evidence type="ECO:0000313" key="3">
    <source>
        <dbReference type="WBParaSite" id="scaffold5811_cov235.g10034"/>
    </source>
</evidence>
<name>A0A915MW87_MELJA</name>
<dbReference type="AlphaFoldDB" id="A0A915MW87"/>